<name>A0A0A0LYF3_CUCSA</name>
<evidence type="ECO:0000313" key="1">
    <source>
        <dbReference type="EMBL" id="KGN66818.1"/>
    </source>
</evidence>
<reference evidence="1 2" key="2">
    <citation type="journal article" date="2009" name="PLoS ONE">
        <title>An integrated genetic and cytogenetic map of the cucumber genome.</title>
        <authorList>
            <person name="Ren Y."/>
            <person name="Zhang Z."/>
            <person name="Liu J."/>
            <person name="Staub J.E."/>
            <person name="Han Y."/>
            <person name="Cheng Z."/>
            <person name="Li X."/>
            <person name="Lu J."/>
            <person name="Miao H."/>
            <person name="Kang H."/>
            <person name="Xie B."/>
            <person name="Gu X."/>
            <person name="Wang X."/>
            <person name="Du Y."/>
            <person name="Jin W."/>
            <person name="Huang S."/>
        </authorList>
    </citation>
    <scope>NUCLEOTIDE SEQUENCE [LARGE SCALE GENOMIC DNA]</scope>
    <source>
        <strain evidence="2">cv. 9930</strain>
    </source>
</reference>
<sequence>MARQSSKCVKKTIQKNCEPLPWRVIYSVVARRGHLLLKTDECHYCSYWCQWRSHRMLNARTLCKLYWEKTHWH</sequence>
<accession>A0A0A0LYF3</accession>
<reference evidence="1 2" key="4">
    <citation type="journal article" date="2011" name="BMC Genomics">
        <title>RNA-Seq improves annotation of protein-coding genes in the cucumber genome.</title>
        <authorList>
            <person name="Li Z."/>
            <person name="Zhang Z."/>
            <person name="Yan P."/>
            <person name="Huang S."/>
            <person name="Fei Z."/>
            <person name="Lin K."/>
        </authorList>
    </citation>
    <scope>NUCLEOTIDE SEQUENCE [LARGE SCALE GENOMIC DNA]</scope>
    <source>
        <strain evidence="2">cv. 9930</strain>
    </source>
</reference>
<reference evidence="1 2" key="1">
    <citation type="journal article" date="2009" name="Nat. Genet.">
        <title>The genome of the cucumber, Cucumis sativus L.</title>
        <authorList>
            <person name="Huang S."/>
            <person name="Li R."/>
            <person name="Zhang Z."/>
            <person name="Li L."/>
            <person name="Gu X."/>
            <person name="Fan W."/>
            <person name="Lucas W.J."/>
            <person name="Wang X."/>
            <person name="Xie B."/>
            <person name="Ni P."/>
            <person name="Ren Y."/>
            <person name="Zhu H."/>
            <person name="Li J."/>
            <person name="Lin K."/>
            <person name="Jin W."/>
            <person name="Fei Z."/>
            <person name="Li G."/>
            <person name="Staub J."/>
            <person name="Kilian A."/>
            <person name="van der Vossen E.A."/>
            <person name="Wu Y."/>
            <person name="Guo J."/>
            <person name="He J."/>
            <person name="Jia Z."/>
            <person name="Ren Y."/>
            <person name="Tian G."/>
            <person name="Lu Y."/>
            <person name="Ruan J."/>
            <person name="Qian W."/>
            <person name="Wang M."/>
            <person name="Huang Q."/>
            <person name="Li B."/>
            <person name="Xuan Z."/>
            <person name="Cao J."/>
            <person name="Asan"/>
            <person name="Wu Z."/>
            <person name="Zhang J."/>
            <person name="Cai Q."/>
            <person name="Bai Y."/>
            <person name="Zhao B."/>
            <person name="Han Y."/>
            <person name="Li Y."/>
            <person name="Li X."/>
            <person name="Wang S."/>
            <person name="Shi Q."/>
            <person name="Liu S."/>
            <person name="Cho W.K."/>
            <person name="Kim J.Y."/>
            <person name="Xu Y."/>
            <person name="Heller-Uszynska K."/>
            <person name="Miao H."/>
            <person name="Cheng Z."/>
            <person name="Zhang S."/>
            <person name="Wu J."/>
            <person name="Yang Y."/>
            <person name="Kang H."/>
            <person name="Li M."/>
            <person name="Liang H."/>
            <person name="Ren X."/>
            <person name="Shi Z."/>
            <person name="Wen M."/>
            <person name="Jian M."/>
            <person name="Yang H."/>
            <person name="Zhang G."/>
            <person name="Yang Z."/>
            <person name="Chen R."/>
            <person name="Liu S."/>
            <person name="Li J."/>
            <person name="Ma L."/>
            <person name="Liu H."/>
            <person name="Zhou Y."/>
            <person name="Zhao J."/>
            <person name="Fang X."/>
            <person name="Li G."/>
            <person name="Fang L."/>
            <person name="Li Y."/>
            <person name="Liu D."/>
            <person name="Zheng H."/>
            <person name="Zhang Y."/>
            <person name="Qin N."/>
            <person name="Li Z."/>
            <person name="Yang G."/>
            <person name="Yang S."/>
            <person name="Bolund L."/>
            <person name="Kristiansen K."/>
            <person name="Zheng H."/>
            <person name="Li S."/>
            <person name="Zhang X."/>
            <person name="Yang H."/>
            <person name="Wang J."/>
            <person name="Sun R."/>
            <person name="Zhang B."/>
            <person name="Jiang S."/>
            <person name="Wang J."/>
            <person name="Du Y."/>
            <person name="Li S."/>
        </authorList>
    </citation>
    <scope>NUCLEOTIDE SEQUENCE [LARGE SCALE GENOMIC DNA]</scope>
    <source>
        <strain evidence="2">cv. 9930</strain>
    </source>
</reference>
<keyword evidence="2" id="KW-1185">Reference proteome</keyword>
<dbReference type="EMBL" id="CM002922">
    <property type="protein sequence ID" value="KGN66818.1"/>
    <property type="molecule type" value="Genomic_DNA"/>
</dbReference>
<evidence type="ECO:0000313" key="2">
    <source>
        <dbReference type="Proteomes" id="UP000029981"/>
    </source>
</evidence>
<reference evidence="1 2" key="3">
    <citation type="journal article" date="2010" name="BMC Genomics">
        <title>Transcriptome sequencing and comparative analysis of cucumber flowers with different sex types.</title>
        <authorList>
            <person name="Guo S."/>
            <person name="Zheng Y."/>
            <person name="Joung J.G."/>
            <person name="Liu S."/>
            <person name="Zhang Z."/>
            <person name="Crasta O.R."/>
            <person name="Sobral B.W."/>
            <person name="Xu Y."/>
            <person name="Huang S."/>
            <person name="Fei Z."/>
        </authorList>
    </citation>
    <scope>NUCLEOTIDE SEQUENCE [LARGE SCALE GENOMIC DNA]</scope>
    <source>
        <strain evidence="2">cv. 9930</strain>
    </source>
</reference>
<dbReference type="AlphaFoldDB" id="A0A0A0LYF3"/>
<protein>
    <submittedName>
        <fullName evidence="1">Uncharacterized protein</fullName>
    </submittedName>
</protein>
<dbReference type="Proteomes" id="UP000029981">
    <property type="component" value="Chromosome 1"/>
</dbReference>
<gene>
    <name evidence="1" type="ORF">Csa_1G696510</name>
</gene>
<proteinExistence type="predicted"/>
<organism evidence="1 2">
    <name type="scientific">Cucumis sativus</name>
    <name type="common">Cucumber</name>
    <dbReference type="NCBI Taxonomy" id="3659"/>
    <lineage>
        <taxon>Eukaryota</taxon>
        <taxon>Viridiplantae</taxon>
        <taxon>Streptophyta</taxon>
        <taxon>Embryophyta</taxon>
        <taxon>Tracheophyta</taxon>
        <taxon>Spermatophyta</taxon>
        <taxon>Magnoliopsida</taxon>
        <taxon>eudicotyledons</taxon>
        <taxon>Gunneridae</taxon>
        <taxon>Pentapetalae</taxon>
        <taxon>rosids</taxon>
        <taxon>fabids</taxon>
        <taxon>Cucurbitales</taxon>
        <taxon>Cucurbitaceae</taxon>
        <taxon>Benincaseae</taxon>
        <taxon>Cucumis</taxon>
    </lineage>
</organism>
<dbReference type="Gramene" id="KGN66818">
    <property type="protein sequence ID" value="KGN66818"/>
    <property type="gene ID" value="Csa_1G696510"/>
</dbReference>